<evidence type="ECO:0000313" key="2">
    <source>
        <dbReference type="Proteomes" id="UP000073492"/>
    </source>
</evidence>
<dbReference type="OrthoDB" id="3796227at2759"/>
<proteinExistence type="predicted"/>
<dbReference type="Proteomes" id="UP000073492">
    <property type="component" value="Unassembled WGS sequence"/>
</dbReference>
<protein>
    <submittedName>
        <fullName evidence="1">Uncharacterized protein</fullName>
    </submittedName>
</protein>
<keyword evidence="2" id="KW-1185">Reference proteome</keyword>
<dbReference type="AlphaFoldDB" id="A0A139I5P1"/>
<gene>
    <name evidence="1" type="ORF">AC579_9684</name>
</gene>
<accession>A0A139I5P1</accession>
<sequence>MTTDNEPIRSASAQQLAHASVAARNGSRLTKNFHTLPVPLPPRHTACDLVLFVGPESQLCLEYLSAKPTPTYLPTEVSADVQLPQIPMGARELLTFFPNHTQWFVCMKRLIRNYFSSEEIARAQLHARGSLTRENRDRREQALRHQVSTGGKTHYADDNWTTTHWKASSHPDSRPFDETYAASAAPHTHLYDVTGWTPNDLNRKVASPPTLGDVIKGVVNWPTGEDAGPFTQALLWARCQGQTYLANHTLNDIPTIIATEGFTYPNDAINSRVWDARARRRLNRTVPKPA</sequence>
<dbReference type="EMBL" id="LFZO01000289">
    <property type="protein sequence ID" value="KXT10060.1"/>
    <property type="molecule type" value="Genomic_DNA"/>
</dbReference>
<comment type="caution">
    <text evidence="1">The sequence shown here is derived from an EMBL/GenBank/DDBJ whole genome shotgun (WGS) entry which is preliminary data.</text>
</comment>
<dbReference type="STRING" id="113226.A0A139I5P1"/>
<reference evidence="1 2" key="1">
    <citation type="submission" date="2015-07" db="EMBL/GenBank/DDBJ databases">
        <title>Comparative genomics of the Sigatoka disease complex on banana suggests a link between parallel evolutionary changes in Pseudocercospora fijiensis and Pseudocercospora eumusae and increased virulence on the banana host.</title>
        <authorList>
            <person name="Chang T.-C."/>
            <person name="Salvucci A."/>
            <person name="Crous P.W."/>
            <person name="Stergiopoulos I."/>
        </authorList>
    </citation>
    <scope>NUCLEOTIDE SEQUENCE [LARGE SCALE GENOMIC DNA]</scope>
    <source>
        <strain evidence="1 2">CBS 116634</strain>
    </source>
</reference>
<evidence type="ECO:0000313" key="1">
    <source>
        <dbReference type="EMBL" id="KXT10060.1"/>
    </source>
</evidence>
<organism evidence="1 2">
    <name type="scientific">Pseudocercospora musae</name>
    <dbReference type="NCBI Taxonomy" id="113226"/>
    <lineage>
        <taxon>Eukaryota</taxon>
        <taxon>Fungi</taxon>
        <taxon>Dikarya</taxon>
        <taxon>Ascomycota</taxon>
        <taxon>Pezizomycotina</taxon>
        <taxon>Dothideomycetes</taxon>
        <taxon>Dothideomycetidae</taxon>
        <taxon>Mycosphaerellales</taxon>
        <taxon>Mycosphaerellaceae</taxon>
        <taxon>Pseudocercospora</taxon>
    </lineage>
</organism>
<name>A0A139I5P1_9PEZI</name>